<organism evidence="1 2">
    <name type="scientific">Carnobacterium maltaromaticum LMA28</name>
    <dbReference type="NCBI Taxonomy" id="1234679"/>
    <lineage>
        <taxon>Bacteria</taxon>
        <taxon>Bacillati</taxon>
        <taxon>Bacillota</taxon>
        <taxon>Bacilli</taxon>
        <taxon>Lactobacillales</taxon>
        <taxon>Carnobacteriaceae</taxon>
        <taxon>Carnobacterium</taxon>
    </lineage>
</organism>
<dbReference type="EMBL" id="HE999757">
    <property type="protein sequence ID" value="CCO09536.2"/>
    <property type="molecule type" value="Genomic_DNA"/>
</dbReference>
<proteinExistence type="predicted"/>
<evidence type="ECO:0000313" key="2">
    <source>
        <dbReference type="Proteomes" id="UP000000212"/>
    </source>
</evidence>
<protein>
    <submittedName>
        <fullName evidence="1">Uncharacterized protein</fullName>
    </submittedName>
</protein>
<gene>
    <name evidence="1" type="ORF">BN424_53</name>
</gene>
<dbReference type="Proteomes" id="UP000000212">
    <property type="component" value="Chromosome"/>
</dbReference>
<dbReference type="HOGENOM" id="CLU_214256_0_0_9"/>
<dbReference type="KEGG" id="cml:BN424_53"/>
<dbReference type="eggNOG" id="COG1211">
    <property type="taxonomic scope" value="Bacteria"/>
</dbReference>
<accession>K8EM37</accession>
<sequence length="40" mass="4599">MSQSFGKKINSQKSKEPLFLEFSIFLPGLTGSTNFLYKER</sequence>
<name>K8EM37_CARML</name>
<dbReference type="STRING" id="1234679.BN424_53"/>
<dbReference type="AlphaFoldDB" id="K8EM37"/>
<evidence type="ECO:0000313" key="1">
    <source>
        <dbReference type="EMBL" id="CCO09536.2"/>
    </source>
</evidence>
<keyword evidence="2" id="KW-1185">Reference proteome</keyword>
<reference evidence="2" key="1">
    <citation type="journal article" date="2013" name="Genome Announc.">
        <title>Complete Chromosome Sequence of Carnobacterium maltaromaticum LMA 28.</title>
        <authorList>
            <person name="Cailliez-Grimal C."/>
            <person name="Chaillou S."/>
            <person name="Anba-Mondoloni J."/>
            <person name="Loux V."/>
            <person name="Afzal M.I."/>
            <person name="Rahman A."/>
            <person name="Kergourlay G."/>
            <person name="Champomier-Verges M.C."/>
            <person name="Zagorec M."/>
            <person name="Dalgaard P."/>
            <person name="Leisner J.J."/>
            <person name="Prevost H."/>
            <person name="Revol-Junelles A.M."/>
            <person name="Borges F."/>
        </authorList>
    </citation>
    <scope>NUCLEOTIDE SEQUENCE</scope>
    <source>
        <strain evidence="2">LMA28</strain>
    </source>
</reference>